<gene>
    <name evidence="2" type="ORF">GV64_22105</name>
</gene>
<dbReference type="EMBL" id="JOJP01000001">
    <property type="protein sequence ID" value="KEI73051.1"/>
    <property type="molecule type" value="Genomic_DNA"/>
</dbReference>
<evidence type="ECO:0000313" key="2">
    <source>
        <dbReference type="EMBL" id="KEI73051.1"/>
    </source>
</evidence>
<proteinExistence type="predicted"/>
<dbReference type="AlphaFoldDB" id="A0A081KFX5"/>
<reference evidence="2 3" key="1">
    <citation type="submission" date="2014-06" db="EMBL/GenBank/DDBJ databases">
        <title>Whole Genome Sequences of Three Symbiotic Endozoicomonas Bacteria.</title>
        <authorList>
            <person name="Neave M.J."/>
            <person name="Apprill A."/>
            <person name="Voolstra C.R."/>
        </authorList>
    </citation>
    <scope>NUCLEOTIDE SEQUENCE [LARGE SCALE GENOMIC DNA]</scope>
    <source>
        <strain evidence="2 3">DSM 22380</strain>
    </source>
</reference>
<keyword evidence="3" id="KW-1185">Reference proteome</keyword>
<comment type="caution">
    <text evidence="2">The sequence shown here is derived from an EMBL/GenBank/DDBJ whole genome shotgun (WGS) entry which is preliminary data.</text>
</comment>
<keyword evidence="1" id="KW-0175">Coiled coil</keyword>
<sequence length="510" mass="57229">MANVQNTQNLATTYPQAAHQQDNVTDDFGKCFRRMVRPLERKYEDSKPKTTGVIIAGQNADEDKLAKSHMGYLKHKTDGMQDYKKALDPIAQTKWERFKSGAGKVFKTLKDWAIKVVKFVYRYTGLEFIVNAIKNKVAPKVDMHHAKKAAKQEGRAGMLEELKKEQGIRGIAAPITPRTTVSSPCSGQKDYDLSAFGPEKNCALEHIANRQGAADLRDKEALLAIKDIEEKREEAQAKLLKDIFDNRTAEEDANTQVNVFMADFTKQKAAKDGTAHYVAVKETPSTMLKAKAWMDRKMAERKAKIDARNALSKAQIEELKAQKRSELEPLLQESEEEAQLDEVRADLAQLKEASTELALKANEIVARQAKKDQQVSDDVFANAPFRKPRKKHVQFQEDASGVDAFGMKPFSQVLKSDTTTLVRVDGQQLDAPPVPPRKDLEEKAKKASKFQALKDLVKRTKYTQPEMSPADKFLEDAQAEARAKSKLYEEQRAGLKKVDVKAPTGKLVDI</sequence>
<dbReference type="RefSeq" id="WP_020583199.1">
    <property type="nucleotide sequence ID" value="NZ_JOJP01000001.1"/>
</dbReference>
<evidence type="ECO:0000313" key="3">
    <source>
        <dbReference type="Proteomes" id="UP000027997"/>
    </source>
</evidence>
<evidence type="ECO:0000256" key="1">
    <source>
        <dbReference type="SAM" id="Coils"/>
    </source>
</evidence>
<dbReference type="Proteomes" id="UP000027997">
    <property type="component" value="Unassembled WGS sequence"/>
</dbReference>
<protein>
    <submittedName>
        <fullName evidence="2">Uncharacterized protein</fullName>
    </submittedName>
</protein>
<accession>A0A081KFX5</accession>
<feature type="coiled-coil region" evidence="1">
    <location>
        <begin position="302"/>
        <end position="360"/>
    </location>
</feature>
<organism evidence="2 3">
    <name type="scientific">Endozoicomonas elysicola</name>
    <dbReference type="NCBI Taxonomy" id="305900"/>
    <lineage>
        <taxon>Bacteria</taxon>
        <taxon>Pseudomonadati</taxon>
        <taxon>Pseudomonadota</taxon>
        <taxon>Gammaproteobacteria</taxon>
        <taxon>Oceanospirillales</taxon>
        <taxon>Endozoicomonadaceae</taxon>
        <taxon>Endozoicomonas</taxon>
    </lineage>
</organism>
<name>A0A081KFX5_9GAMM</name>